<name>A0A9X0XDH0_9BURK</name>
<dbReference type="InterPro" id="IPR005122">
    <property type="entry name" value="Uracil-DNA_glycosylase-like"/>
</dbReference>
<evidence type="ECO:0000256" key="3">
    <source>
        <dbReference type="ARBA" id="ARBA00022763"/>
    </source>
</evidence>
<dbReference type="PANTHER" id="PTHR33693">
    <property type="entry name" value="TYPE-5 URACIL-DNA GLYCOSYLASE"/>
    <property type="match status" value="1"/>
</dbReference>
<evidence type="ECO:0000313" key="10">
    <source>
        <dbReference type="EMBL" id="MBL0718931.1"/>
    </source>
</evidence>
<keyword evidence="6" id="KW-0411">Iron-sulfur</keyword>
<evidence type="ECO:0000256" key="6">
    <source>
        <dbReference type="ARBA" id="ARBA00023014"/>
    </source>
</evidence>
<evidence type="ECO:0000256" key="2">
    <source>
        <dbReference type="ARBA" id="ARBA00022723"/>
    </source>
</evidence>
<evidence type="ECO:0000256" key="8">
    <source>
        <dbReference type="SAM" id="MobiDB-lite"/>
    </source>
</evidence>
<dbReference type="GO" id="GO:0051539">
    <property type="term" value="F:4 iron, 4 sulfur cluster binding"/>
    <property type="evidence" value="ECO:0007669"/>
    <property type="project" value="UniProtKB-KW"/>
</dbReference>
<feature type="compositionally biased region" description="Low complexity" evidence="8">
    <location>
        <begin position="52"/>
        <end position="62"/>
    </location>
</feature>
<feature type="compositionally biased region" description="Pro residues" evidence="8">
    <location>
        <begin position="63"/>
        <end position="72"/>
    </location>
</feature>
<keyword evidence="7" id="KW-0234">DNA repair</keyword>
<dbReference type="PANTHER" id="PTHR33693:SF1">
    <property type="entry name" value="TYPE-4 URACIL-DNA GLYCOSYLASE"/>
    <property type="match status" value="1"/>
</dbReference>
<dbReference type="Proteomes" id="UP000643207">
    <property type="component" value="Unassembled WGS sequence"/>
</dbReference>
<sequence>MLAELGVQLPAPLRAAAEPAARADGAAGRVAAGVSAPAPPPPPAPAQPPGRPAAHGPAAAAPPSAPLLPPGPIVPRSGPVAAMDWSTLAATVSGCQACGLCAQRRQTVLEAGPRDAEWMIVGEAPGEQEDREGLPFVGKSGQLLDRMLASIGVSRQGAGRAGAPAAEPQHQGVYIANTLKCRPPGNRNPAPAELAACLPFLQRQIELVQPRMLLLLGRSAVQGLLGSEAPLGRLRGQVHEVAGRPALVSYHPSYLLRSPMEKAKAWDDLCLARATFDRLRG</sequence>
<dbReference type="Gene3D" id="3.40.470.10">
    <property type="entry name" value="Uracil-DNA glycosylase-like domain"/>
    <property type="match status" value="1"/>
</dbReference>
<keyword evidence="3" id="KW-0227">DNA damage</keyword>
<dbReference type="SMART" id="SM00987">
    <property type="entry name" value="UreE_C"/>
    <property type="match status" value="1"/>
</dbReference>
<evidence type="ECO:0000256" key="4">
    <source>
        <dbReference type="ARBA" id="ARBA00022801"/>
    </source>
</evidence>
<dbReference type="GO" id="GO:0097506">
    <property type="term" value="F:deaminated base DNA N-glycosylase activity"/>
    <property type="evidence" value="ECO:0007669"/>
    <property type="project" value="UniProtKB-ARBA"/>
</dbReference>
<keyword evidence="5" id="KW-0408">Iron</keyword>
<dbReference type="InterPro" id="IPR036895">
    <property type="entry name" value="Uracil-DNA_glycosylase-like_sf"/>
</dbReference>
<dbReference type="GO" id="GO:0046872">
    <property type="term" value="F:metal ion binding"/>
    <property type="evidence" value="ECO:0007669"/>
    <property type="project" value="UniProtKB-KW"/>
</dbReference>
<keyword evidence="2" id="KW-0479">Metal-binding</keyword>
<accession>A0A9X0XDH0</accession>
<evidence type="ECO:0000259" key="9">
    <source>
        <dbReference type="SMART" id="SM00986"/>
    </source>
</evidence>
<dbReference type="CDD" id="cd10030">
    <property type="entry name" value="UDG-F4_TTUDGA_SPO1dp_like"/>
    <property type="match status" value="1"/>
</dbReference>
<protein>
    <submittedName>
        <fullName evidence="10">Uracil-DNA glycosylase</fullName>
    </submittedName>
</protein>
<dbReference type="GO" id="GO:0006281">
    <property type="term" value="P:DNA repair"/>
    <property type="evidence" value="ECO:0007669"/>
    <property type="project" value="UniProtKB-KW"/>
</dbReference>
<evidence type="ECO:0000256" key="1">
    <source>
        <dbReference type="ARBA" id="ARBA00022485"/>
    </source>
</evidence>
<feature type="compositionally biased region" description="Low complexity" evidence="8">
    <location>
        <begin position="16"/>
        <end position="36"/>
    </location>
</feature>
<keyword evidence="11" id="KW-1185">Reference proteome</keyword>
<dbReference type="SMART" id="SM00986">
    <property type="entry name" value="UDG"/>
    <property type="match status" value="1"/>
</dbReference>
<evidence type="ECO:0000313" key="11">
    <source>
        <dbReference type="Proteomes" id="UP000643207"/>
    </source>
</evidence>
<evidence type="ECO:0000256" key="5">
    <source>
        <dbReference type="ARBA" id="ARBA00023004"/>
    </source>
</evidence>
<gene>
    <name evidence="10" type="ORF">JI742_03415</name>
</gene>
<feature type="region of interest" description="Disordered" evidence="8">
    <location>
        <begin position="16"/>
        <end position="72"/>
    </location>
</feature>
<proteinExistence type="predicted"/>
<dbReference type="EMBL" id="JAERRA010000001">
    <property type="protein sequence ID" value="MBL0718931.1"/>
    <property type="molecule type" value="Genomic_DNA"/>
</dbReference>
<dbReference type="SUPFAM" id="SSF52141">
    <property type="entry name" value="Uracil-DNA glycosylase-like"/>
    <property type="match status" value="1"/>
</dbReference>
<feature type="compositionally biased region" description="Pro residues" evidence="8">
    <location>
        <begin position="37"/>
        <end position="51"/>
    </location>
</feature>
<keyword evidence="1" id="KW-0004">4Fe-4S</keyword>
<evidence type="ECO:0000256" key="7">
    <source>
        <dbReference type="ARBA" id="ARBA00023204"/>
    </source>
</evidence>
<dbReference type="InterPro" id="IPR051536">
    <property type="entry name" value="UDG_Type-4/5"/>
</dbReference>
<comment type="caution">
    <text evidence="10">The sequence shown here is derived from an EMBL/GenBank/DDBJ whole genome shotgun (WGS) entry which is preliminary data.</text>
</comment>
<organism evidence="10 11">
    <name type="scientific">Aquariibacter lacus</name>
    <dbReference type="NCBI Taxonomy" id="2801332"/>
    <lineage>
        <taxon>Bacteria</taxon>
        <taxon>Pseudomonadati</taxon>
        <taxon>Pseudomonadota</taxon>
        <taxon>Betaproteobacteria</taxon>
        <taxon>Burkholderiales</taxon>
        <taxon>Sphaerotilaceae</taxon>
        <taxon>Aquariibacter</taxon>
    </lineage>
</organism>
<keyword evidence="4" id="KW-0378">Hydrolase</keyword>
<reference evidence="10 11" key="1">
    <citation type="submission" date="2021-01" db="EMBL/GenBank/DDBJ databases">
        <title>Piscinibacter sp. Jin2 Genome sequencing and assembly.</title>
        <authorList>
            <person name="Kim I."/>
        </authorList>
    </citation>
    <scope>NUCLEOTIDE SEQUENCE [LARGE SCALE GENOMIC DNA]</scope>
    <source>
        <strain evidence="10 11">Jin2</strain>
    </source>
</reference>
<dbReference type="AlphaFoldDB" id="A0A9X0XDH0"/>
<dbReference type="Pfam" id="PF03167">
    <property type="entry name" value="UDG"/>
    <property type="match status" value="1"/>
</dbReference>
<feature type="domain" description="Uracil-DNA glycosylase-like" evidence="9">
    <location>
        <begin position="109"/>
        <end position="270"/>
    </location>
</feature>